<evidence type="ECO:0000313" key="5">
    <source>
        <dbReference type="EMBL" id="CUV25532.1"/>
    </source>
</evidence>
<proteinExistence type="predicted"/>
<dbReference type="InterPro" id="IPR015927">
    <property type="entry name" value="Peptidase_S24_S26A/B/C"/>
</dbReference>
<dbReference type="Pfam" id="PF00717">
    <property type="entry name" value="Peptidase_S24"/>
    <property type="match status" value="1"/>
</dbReference>
<keyword evidence="2" id="KW-0238">DNA-binding</keyword>
<dbReference type="AlphaFoldDB" id="A0A0S4W647"/>
<keyword evidence="3" id="KW-0804">Transcription</keyword>
<organism evidence="7">
    <name type="scientific">Ralstonia solanacearum</name>
    <name type="common">Pseudomonas solanacearum</name>
    <dbReference type="NCBI Taxonomy" id="305"/>
    <lineage>
        <taxon>Bacteria</taxon>
        <taxon>Pseudomonadati</taxon>
        <taxon>Pseudomonadota</taxon>
        <taxon>Betaproteobacteria</taxon>
        <taxon>Burkholderiales</taxon>
        <taxon>Burkholderiaceae</taxon>
        <taxon>Ralstonia</taxon>
        <taxon>Ralstonia solanacearum species complex</taxon>
    </lineage>
</organism>
<dbReference type="PANTHER" id="PTHR40661">
    <property type="match status" value="1"/>
</dbReference>
<dbReference type="CDD" id="cd06529">
    <property type="entry name" value="S24_LexA-like"/>
    <property type="match status" value="1"/>
</dbReference>
<keyword evidence="1" id="KW-0805">Transcription regulation</keyword>
<dbReference type="EMBL" id="LN899826">
    <property type="protein sequence ID" value="CUV41769.1"/>
    <property type="molecule type" value="Genomic_DNA"/>
</dbReference>
<dbReference type="EMBL" id="LN899823">
    <property type="protein sequence ID" value="CUV25532.1"/>
    <property type="molecule type" value="Genomic_DNA"/>
</dbReference>
<dbReference type="PANTHER" id="PTHR40661:SF3">
    <property type="entry name" value="FELS-1 PROPHAGE TRANSCRIPTIONAL REGULATOR"/>
    <property type="match status" value="1"/>
</dbReference>
<dbReference type="InterPro" id="IPR036286">
    <property type="entry name" value="LexA/Signal_pep-like_sf"/>
</dbReference>
<dbReference type="GO" id="GO:0003677">
    <property type="term" value="F:DNA binding"/>
    <property type="evidence" value="ECO:0007669"/>
    <property type="project" value="UniProtKB-KW"/>
</dbReference>
<evidence type="ECO:0000313" key="6">
    <source>
        <dbReference type="EMBL" id="CUV33024.1"/>
    </source>
</evidence>
<evidence type="ECO:0000259" key="4">
    <source>
        <dbReference type="Pfam" id="PF00717"/>
    </source>
</evidence>
<protein>
    <recommendedName>
        <fullName evidence="4">Peptidase S24/S26A/S26B/S26C domain-containing protein</fullName>
    </recommendedName>
</protein>
<dbReference type="Gene3D" id="2.10.109.10">
    <property type="entry name" value="Umud Fragment, subunit A"/>
    <property type="match status" value="1"/>
</dbReference>
<dbReference type="EMBL" id="LN899825">
    <property type="protein sequence ID" value="CUV33024.1"/>
    <property type="molecule type" value="Genomic_DNA"/>
</dbReference>
<accession>A0A0S4W647</accession>
<reference evidence="7" key="1">
    <citation type="submission" date="2015-10" db="EMBL/GenBank/DDBJ databases">
        <authorList>
            <person name="Gilbert D.G."/>
        </authorList>
    </citation>
    <scope>NUCLEOTIDE SEQUENCE</scope>
    <source>
        <strain evidence="7">Phyl III-seqv23</strain>
    </source>
</reference>
<name>A0A0S4W647_RALSL</name>
<evidence type="ECO:0000313" key="8">
    <source>
        <dbReference type="EMBL" id="CUV58908.1"/>
    </source>
</evidence>
<feature type="domain" description="Peptidase S24/S26A/S26B/S26C" evidence="4">
    <location>
        <begin position="132"/>
        <end position="251"/>
    </location>
</feature>
<evidence type="ECO:0000256" key="3">
    <source>
        <dbReference type="ARBA" id="ARBA00023163"/>
    </source>
</evidence>
<dbReference type="SUPFAM" id="SSF51306">
    <property type="entry name" value="LexA/Signal peptidase"/>
    <property type="match status" value="1"/>
</dbReference>
<sequence>MDIYENRRRWLTHWIRTLAKDDRAAFERSYGYTRSQVAQFLSQSYQQGRSIGDIAARRLEKKLGFPDRTMDVPFSEEAAARVAAGDNPSQADELHAVAGSTGFPARPISVYNSLEELPPETTVLITHVDVALSAGNGREAWHIEEKAPLPFQADYIRRLDASPKNMVAVKVHGDSMEPRLFDDDTVVVDKADLRIPASGGVFALVYAGEMLVKRLFKLPDGSIDIVSDNGKYKSLVLPPDQLEYISIVGRVKYRSGMGDF</sequence>
<dbReference type="EMBL" id="LN899822">
    <property type="protein sequence ID" value="CUV58908.1"/>
    <property type="molecule type" value="Genomic_DNA"/>
</dbReference>
<evidence type="ECO:0000256" key="2">
    <source>
        <dbReference type="ARBA" id="ARBA00023125"/>
    </source>
</evidence>
<evidence type="ECO:0000313" key="7">
    <source>
        <dbReference type="EMBL" id="CUV41769.1"/>
    </source>
</evidence>
<dbReference type="InterPro" id="IPR039418">
    <property type="entry name" value="LexA-like"/>
</dbReference>
<gene>
    <name evidence="8" type="ORF">RD1301_v1_90012</name>
    <name evidence="5" type="ORF">RUN1744_v1_990052</name>
    <name evidence="6" type="ORF">TD1301_v1_270012</name>
    <name evidence="7" type="ORF">TF3108_v1_850054</name>
</gene>
<evidence type="ECO:0000256" key="1">
    <source>
        <dbReference type="ARBA" id="ARBA00023015"/>
    </source>
</evidence>